<dbReference type="InterPro" id="IPR042098">
    <property type="entry name" value="TauD-like_sf"/>
</dbReference>
<evidence type="ECO:0000259" key="2">
    <source>
        <dbReference type="Pfam" id="PF02668"/>
    </source>
</evidence>
<comment type="caution">
    <text evidence="3">The sequence shown here is derived from an EMBL/GenBank/DDBJ whole genome shotgun (WGS) entry which is preliminary data.</text>
</comment>
<dbReference type="EMBL" id="CASHTH010004114">
    <property type="protein sequence ID" value="CAI8053670.1"/>
    <property type="molecule type" value="Genomic_DNA"/>
</dbReference>
<dbReference type="Gene3D" id="3.60.130.10">
    <property type="entry name" value="Clavaminate synthase-like"/>
    <property type="match status" value="1"/>
</dbReference>
<organism evidence="3 4">
    <name type="scientific">Geodia barretti</name>
    <name type="common">Barrett's horny sponge</name>
    <dbReference type="NCBI Taxonomy" id="519541"/>
    <lineage>
        <taxon>Eukaryota</taxon>
        <taxon>Metazoa</taxon>
        <taxon>Porifera</taxon>
        <taxon>Demospongiae</taxon>
        <taxon>Heteroscleromorpha</taxon>
        <taxon>Tetractinellida</taxon>
        <taxon>Astrophorina</taxon>
        <taxon>Geodiidae</taxon>
        <taxon>Geodia</taxon>
    </lineage>
</organism>
<dbReference type="InterPro" id="IPR003819">
    <property type="entry name" value="TauD/TfdA-like"/>
</dbReference>
<feature type="non-terminal residue" evidence="3">
    <location>
        <position position="62"/>
    </location>
</feature>
<dbReference type="Pfam" id="PF02668">
    <property type="entry name" value="TauD"/>
    <property type="match status" value="1"/>
</dbReference>
<protein>
    <recommendedName>
        <fullName evidence="2">TauD/TfdA-like domain-containing protein</fullName>
    </recommendedName>
</protein>
<name>A0AA35TSM9_GEOBA</name>
<evidence type="ECO:0000313" key="4">
    <source>
        <dbReference type="Proteomes" id="UP001174909"/>
    </source>
</evidence>
<reference evidence="3" key="1">
    <citation type="submission" date="2023-03" db="EMBL/GenBank/DDBJ databases">
        <authorList>
            <person name="Steffen K."/>
            <person name="Cardenas P."/>
        </authorList>
    </citation>
    <scope>NUCLEOTIDE SEQUENCE</scope>
</reference>
<keyword evidence="4" id="KW-1185">Reference proteome</keyword>
<evidence type="ECO:0000256" key="1">
    <source>
        <dbReference type="ARBA" id="ARBA00023002"/>
    </source>
</evidence>
<dbReference type="GO" id="GO:0016491">
    <property type="term" value="F:oxidoreductase activity"/>
    <property type="evidence" value="ECO:0007669"/>
    <property type="project" value="UniProtKB-KW"/>
</dbReference>
<feature type="domain" description="TauD/TfdA-like" evidence="2">
    <location>
        <begin position="1"/>
        <end position="41"/>
    </location>
</feature>
<dbReference type="SUPFAM" id="SSF51197">
    <property type="entry name" value="Clavaminate synthase-like"/>
    <property type="match status" value="1"/>
</dbReference>
<accession>A0AA35TSM9</accession>
<dbReference type="Proteomes" id="UP001174909">
    <property type="component" value="Unassembled WGS sequence"/>
</dbReference>
<proteinExistence type="predicted"/>
<dbReference type="AlphaFoldDB" id="A0AA35TSM9"/>
<evidence type="ECO:0000313" key="3">
    <source>
        <dbReference type="EMBL" id="CAI8053670.1"/>
    </source>
</evidence>
<keyword evidence="1" id="KW-0560">Oxidoreductase</keyword>
<gene>
    <name evidence="3" type="ORF">GBAR_LOCUS29333</name>
</gene>
<sequence length="62" mass="7021">MSFLPAPPRFLFFCCLEAPTSVGGETSLCDFRKVYQQLDPAVLYSRYYTPVKSGLFSDPTMM</sequence>